<evidence type="ECO:0000256" key="3">
    <source>
        <dbReference type="ARBA" id="ARBA00022692"/>
    </source>
</evidence>
<feature type="transmembrane region" description="Helical" evidence="10">
    <location>
        <begin position="63"/>
        <end position="85"/>
    </location>
</feature>
<organism evidence="13 14">
    <name type="scientific">Anaeroselena agilis</name>
    <dbReference type="NCBI Taxonomy" id="3063788"/>
    <lineage>
        <taxon>Bacteria</taxon>
        <taxon>Bacillati</taxon>
        <taxon>Bacillota</taxon>
        <taxon>Negativicutes</taxon>
        <taxon>Acetonemataceae</taxon>
        <taxon>Anaeroselena</taxon>
    </lineage>
</organism>
<dbReference type="PROSITE" id="PS51371">
    <property type="entry name" value="CBS"/>
    <property type="match status" value="2"/>
</dbReference>
<dbReference type="InterPro" id="IPR000644">
    <property type="entry name" value="CBS_dom"/>
</dbReference>
<dbReference type="Gene3D" id="3.10.580.10">
    <property type="entry name" value="CBS-domain"/>
    <property type="match status" value="1"/>
</dbReference>
<comment type="subcellular location">
    <subcellularLocation>
        <location evidence="1">Membrane</location>
        <topology evidence="1">Multi-pass membrane protein</topology>
    </subcellularLocation>
</comment>
<dbReference type="CDD" id="cd04590">
    <property type="entry name" value="CBS_pair_CorC_HlyC_assoc"/>
    <property type="match status" value="1"/>
</dbReference>
<dbReference type="InterPro" id="IPR002550">
    <property type="entry name" value="CNNM"/>
</dbReference>
<dbReference type="InterPro" id="IPR046342">
    <property type="entry name" value="CBS_dom_sf"/>
</dbReference>
<dbReference type="InterPro" id="IPR005170">
    <property type="entry name" value="Transptr-assoc_dom"/>
</dbReference>
<dbReference type="Proteomes" id="UP001254848">
    <property type="component" value="Unassembled WGS sequence"/>
</dbReference>
<dbReference type="PANTHER" id="PTHR22777">
    <property type="entry name" value="HEMOLYSIN-RELATED"/>
    <property type="match status" value="1"/>
</dbReference>
<evidence type="ECO:0000256" key="4">
    <source>
        <dbReference type="ARBA" id="ARBA00022737"/>
    </source>
</evidence>
<keyword evidence="14" id="KW-1185">Reference proteome</keyword>
<keyword evidence="4" id="KW-0677">Repeat</keyword>
<dbReference type="Pfam" id="PF00571">
    <property type="entry name" value="CBS"/>
    <property type="match status" value="1"/>
</dbReference>
<evidence type="ECO:0000259" key="12">
    <source>
        <dbReference type="PROSITE" id="PS51846"/>
    </source>
</evidence>
<dbReference type="InterPro" id="IPR036318">
    <property type="entry name" value="FAD-bd_PCMH-like_sf"/>
</dbReference>
<accession>A0ABU3NUR2</accession>
<keyword evidence="3 9" id="KW-0812">Transmembrane</keyword>
<evidence type="ECO:0000256" key="5">
    <source>
        <dbReference type="ARBA" id="ARBA00022989"/>
    </source>
</evidence>
<dbReference type="SMART" id="SM01091">
    <property type="entry name" value="CorC_HlyC"/>
    <property type="match status" value="1"/>
</dbReference>
<proteinExistence type="inferred from homology"/>
<reference evidence="13 14" key="1">
    <citation type="submission" date="2023-07" db="EMBL/GenBank/DDBJ databases">
        <title>The novel representative of Negativicutes class, Anaeroselena agilis gen. nov. sp. nov.</title>
        <authorList>
            <person name="Prokofeva M.I."/>
            <person name="Elcheninov A.G."/>
            <person name="Klyukina A."/>
            <person name="Kublanov I.V."/>
            <person name="Frolov E.N."/>
            <person name="Podosokorskaya O.A."/>
        </authorList>
    </citation>
    <scope>NUCLEOTIDE SEQUENCE [LARGE SCALE GENOMIC DNA]</scope>
    <source>
        <strain evidence="13 14">4137-cl</strain>
    </source>
</reference>
<dbReference type="Pfam" id="PF01595">
    <property type="entry name" value="CNNM"/>
    <property type="match status" value="1"/>
</dbReference>
<keyword evidence="6 8" id="KW-0129">CBS domain</keyword>
<dbReference type="Pfam" id="PF03471">
    <property type="entry name" value="CorC_HlyC"/>
    <property type="match status" value="1"/>
</dbReference>
<dbReference type="SUPFAM" id="SSF56176">
    <property type="entry name" value="FAD-binding/transporter-associated domain-like"/>
    <property type="match status" value="1"/>
</dbReference>
<feature type="domain" description="CNNM transmembrane" evidence="12">
    <location>
        <begin position="2"/>
        <end position="203"/>
    </location>
</feature>
<dbReference type="InterPro" id="IPR044751">
    <property type="entry name" value="Ion_transp-like_CBS"/>
</dbReference>
<feature type="domain" description="CBS" evidence="11">
    <location>
        <begin position="286"/>
        <end position="342"/>
    </location>
</feature>
<evidence type="ECO:0000256" key="1">
    <source>
        <dbReference type="ARBA" id="ARBA00004141"/>
    </source>
</evidence>
<evidence type="ECO:0000256" key="10">
    <source>
        <dbReference type="SAM" id="Phobius"/>
    </source>
</evidence>
<feature type="transmembrane region" description="Helical" evidence="10">
    <location>
        <begin position="105"/>
        <end position="126"/>
    </location>
</feature>
<dbReference type="Gene3D" id="3.30.465.10">
    <property type="match status" value="1"/>
</dbReference>
<dbReference type="PANTHER" id="PTHR22777:SF17">
    <property type="entry name" value="UPF0053 PROTEIN SLL0260"/>
    <property type="match status" value="1"/>
</dbReference>
<keyword evidence="5 9" id="KW-1133">Transmembrane helix</keyword>
<gene>
    <name evidence="13" type="ORF">Q4T40_02850</name>
</gene>
<evidence type="ECO:0000256" key="2">
    <source>
        <dbReference type="ARBA" id="ARBA00006337"/>
    </source>
</evidence>
<dbReference type="SUPFAM" id="SSF54631">
    <property type="entry name" value="CBS-domain pair"/>
    <property type="match status" value="1"/>
</dbReference>
<protein>
    <submittedName>
        <fullName evidence="13">Hemolysin family protein</fullName>
    </submittedName>
</protein>
<comment type="similarity">
    <text evidence="2">Belongs to the UPF0053 family.</text>
</comment>
<dbReference type="PROSITE" id="PS51846">
    <property type="entry name" value="CNNM"/>
    <property type="match status" value="1"/>
</dbReference>
<keyword evidence="7 9" id="KW-0472">Membrane</keyword>
<evidence type="ECO:0000256" key="7">
    <source>
        <dbReference type="ARBA" id="ARBA00023136"/>
    </source>
</evidence>
<evidence type="ECO:0000313" key="13">
    <source>
        <dbReference type="EMBL" id="MDT8900175.1"/>
    </source>
</evidence>
<evidence type="ECO:0000256" key="6">
    <source>
        <dbReference type="ARBA" id="ARBA00023122"/>
    </source>
</evidence>
<comment type="caution">
    <text evidence="13">The sequence shown here is derived from an EMBL/GenBank/DDBJ whole genome shotgun (WGS) entry which is preliminary data.</text>
</comment>
<evidence type="ECO:0000259" key="11">
    <source>
        <dbReference type="PROSITE" id="PS51371"/>
    </source>
</evidence>
<name>A0ABU3NUR2_9FIRM</name>
<feature type="transmembrane region" description="Helical" evidence="10">
    <location>
        <begin position="12"/>
        <end position="31"/>
    </location>
</feature>
<feature type="domain" description="CBS" evidence="11">
    <location>
        <begin position="222"/>
        <end position="283"/>
    </location>
</feature>
<evidence type="ECO:0000256" key="8">
    <source>
        <dbReference type="PROSITE-ProRule" id="PRU00703"/>
    </source>
</evidence>
<evidence type="ECO:0000256" key="9">
    <source>
        <dbReference type="PROSITE-ProRule" id="PRU01193"/>
    </source>
</evidence>
<sequence>METPSISTELGVIFLLIVANGFFALAEMAIVSSRPGRLEHMASQGGRGAARALKLAQEPTDMLSAIQVGITLIGIFTGAFGGATLSGHLAAWLKEAPALAGFADSVSLVLVVAGITYVSLVVGELVPKRIALNNPEPIAAFVARPITFFVTVNRPLVRLLSFSTRFVLAVFRAKPPDEPPVTEEEVKVMIGQGAQHGVFEESEREMVENIFQLSDMRAGALMTPRVQIEWLDLEDSAHQNMSIIVEGRHSCFPVARGSLDEIVGVVFTKDLLADHVAGQELDFERLAREPIYVPRSMPALKVLEAFKEEKMTIALVIDEFGGIDGLVTLNDIMEHIVGEIALGDGANDDEAVRREDGSWLLDGMMDIEDFKELFAFGELPEEERAGYQTLGGFVISFFGDIPQTGESFAWGGYRFEVMDMDRTRVDKVLVAALPPENGNDVVEYPSV</sequence>
<dbReference type="RefSeq" id="WP_413778733.1">
    <property type="nucleotide sequence ID" value="NZ_JAUOZS010000001.1"/>
</dbReference>
<evidence type="ECO:0000313" key="14">
    <source>
        <dbReference type="Proteomes" id="UP001254848"/>
    </source>
</evidence>
<dbReference type="EMBL" id="JAUOZS010000001">
    <property type="protein sequence ID" value="MDT8900175.1"/>
    <property type="molecule type" value="Genomic_DNA"/>
</dbReference>
<dbReference type="InterPro" id="IPR016169">
    <property type="entry name" value="FAD-bd_PCMH_sub2"/>
</dbReference>